<dbReference type="SUPFAM" id="SSF47473">
    <property type="entry name" value="EF-hand"/>
    <property type="match status" value="1"/>
</dbReference>
<dbReference type="GO" id="GO:0051209">
    <property type="term" value="P:release of sequestered calcium ion into cytosol"/>
    <property type="evidence" value="ECO:0007669"/>
    <property type="project" value="TreeGrafter"/>
</dbReference>
<dbReference type="GO" id="GO:0004435">
    <property type="term" value="F:phosphatidylinositol-4,5-bisphosphate phospholipase C activity"/>
    <property type="evidence" value="ECO:0007669"/>
    <property type="project" value="UniProtKB-EC"/>
</dbReference>
<evidence type="ECO:0000313" key="11">
    <source>
        <dbReference type="Proteomes" id="UP000245942"/>
    </source>
</evidence>
<dbReference type="SMART" id="SM00148">
    <property type="entry name" value="PLCXc"/>
    <property type="match status" value="1"/>
</dbReference>
<evidence type="ECO:0000256" key="5">
    <source>
        <dbReference type="ARBA" id="ARBA00023224"/>
    </source>
</evidence>
<dbReference type="InterPro" id="IPR017946">
    <property type="entry name" value="PLC-like_Pdiesterase_TIM-brl"/>
</dbReference>
<evidence type="ECO:0000256" key="6">
    <source>
        <dbReference type="RuleBase" id="RU361133"/>
    </source>
</evidence>
<dbReference type="Gene3D" id="2.60.40.150">
    <property type="entry name" value="C2 domain"/>
    <property type="match status" value="1"/>
</dbReference>
<evidence type="ECO:0000313" key="10">
    <source>
        <dbReference type="EMBL" id="PWN20751.1"/>
    </source>
</evidence>
<dbReference type="OrthoDB" id="269822at2759"/>
<dbReference type="CDD" id="cd00275">
    <property type="entry name" value="C2_PLC_like"/>
    <property type="match status" value="1"/>
</dbReference>
<feature type="domain" description="EF-hand" evidence="9">
    <location>
        <begin position="198"/>
        <end position="233"/>
    </location>
</feature>
<dbReference type="SUPFAM" id="SSF51695">
    <property type="entry name" value="PLC-like phosphodiesterases"/>
    <property type="match status" value="1"/>
</dbReference>
<protein>
    <recommendedName>
        <fullName evidence="1 6">Phosphoinositide phospholipase C</fullName>
        <ecNumber evidence="1 6">3.1.4.11</ecNumber>
    </recommendedName>
</protein>
<dbReference type="AlphaFoldDB" id="A0A316U8F7"/>
<evidence type="ECO:0000256" key="1">
    <source>
        <dbReference type="ARBA" id="ARBA00012368"/>
    </source>
</evidence>
<feature type="compositionally biased region" description="Polar residues" evidence="7">
    <location>
        <begin position="732"/>
        <end position="759"/>
    </location>
</feature>
<dbReference type="PROSITE" id="PS50007">
    <property type="entry name" value="PIPLC_X_DOMAIN"/>
    <property type="match status" value="1"/>
</dbReference>
<dbReference type="EMBL" id="KZ819327">
    <property type="protein sequence ID" value="PWN20751.1"/>
    <property type="molecule type" value="Genomic_DNA"/>
</dbReference>
<feature type="domain" description="PI-PLC Y-box" evidence="8">
    <location>
        <begin position="555"/>
        <end position="676"/>
    </location>
</feature>
<dbReference type="EC" id="3.1.4.11" evidence="1 6"/>
<dbReference type="PANTHER" id="PTHR10336">
    <property type="entry name" value="PHOSPHOINOSITIDE-SPECIFIC PHOSPHOLIPASE C FAMILY PROTEIN"/>
    <property type="match status" value="1"/>
</dbReference>
<dbReference type="CDD" id="cd13360">
    <property type="entry name" value="PH_PLC_fungal"/>
    <property type="match status" value="1"/>
</dbReference>
<dbReference type="RefSeq" id="XP_025347911.1">
    <property type="nucleotide sequence ID" value="XM_025490327.1"/>
</dbReference>
<dbReference type="InterPro" id="IPR001192">
    <property type="entry name" value="PI-PLC_fam"/>
</dbReference>
<evidence type="ECO:0000259" key="9">
    <source>
        <dbReference type="PROSITE" id="PS50222"/>
    </source>
</evidence>
<evidence type="ECO:0000259" key="8">
    <source>
        <dbReference type="PROSITE" id="PS50008"/>
    </source>
</evidence>
<dbReference type="GO" id="GO:0005509">
    <property type="term" value="F:calcium ion binding"/>
    <property type="evidence" value="ECO:0007669"/>
    <property type="project" value="InterPro"/>
</dbReference>
<dbReference type="InterPro" id="IPR011993">
    <property type="entry name" value="PH-like_dom_sf"/>
</dbReference>
<keyword evidence="4 6" id="KW-0443">Lipid metabolism</keyword>
<dbReference type="SMART" id="SM00239">
    <property type="entry name" value="C2"/>
    <property type="match status" value="1"/>
</dbReference>
<evidence type="ECO:0000256" key="4">
    <source>
        <dbReference type="ARBA" id="ARBA00023098"/>
    </source>
</evidence>
<sequence length="965" mass="105946">MEAAVKSPSEGGSESSHKIASADCADPPPPVISSAFDIPAVLQTGESMLKVTHKKVMQRLFKIDPDRGQIVWASKKGNRINLESIREVRIGASGASFRTALSISVAHEPRWISIIYQQVGAYKALHLIAVSDGSLERWRETLERLRGLRQQLLDGIVGMEQRNDLWLRQHWKGADSSEDEKLSFKEVVRLCARLGMQASRTELLERFRQADRKGRDFLDFDDFQYFVMLLKRRQEVEELFSEWADLTLGACISLERFRAFMQQEQGVSSANGSRAAVVSSLFAKYSSRRHGGLLYDGFSAFLQSEDNAAIRDASSKTDEPATEGSRQAVMPQPMDQPLTHYFISSSHNTYLVGGQWRGDSTVEGYIRALSNGARSVELDCWDGPNGQPQITHGHTLTSKVPFKDVIAAIARYAFIKSQYPLILSLEVHNDLPQQTTMAKLLRELLGEALLCEKLPKASRANELPTPEELRGKILVKAKNIDLAPEEPTEEISADSDSEAASDLALITSSSYSSATETGSESDNGFFASARGLVRSVRNRRRGDSGNNKTTVAPELAALLVYTVGVKHRGINKKEVYAPEHMISLSEKTAFKYARDRVLRENLIKHNRTHLTRTYPSMGSIARLHASANYFPHHLWAIGCQLVALNWQTLDIGYTLNQAMFTRNAGCGYVLKPSGLRTKDLLKNTDAKVRCVLDVTVISAQQLPRLRDVIEAVDPFVVLSLLAPESWGKQPQDLLSSASDVKSSVHNPTSRPAQRTSSPEQRGAKAAGSEVEASPPPAYLSLQSEARRSVPPPSSSPEKQAPSRPPLRPSASSNMGPRSATFATHIVKGNGFNPIWNCPLQIAIDVPAGEAAVEALSKGVVPPDQVDTLTRGLLDLAFLRFEVCEDVNRSQASLGSSPPQLTPPVLSSGAVLASYTASIGGLERGYRHVPLYDAQLQRYPFSTLFIKSKLRVAGLTDASGKLLSSP</sequence>
<dbReference type="GO" id="GO:0048015">
    <property type="term" value="P:phosphatidylinositol-mediated signaling"/>
    <property type="evidence" value="ECO:0007669"/>
    <property type="project" value="TreeGrafter"/>
</dbReference>
<dbReference type="InterPro" id="IPR000008">
    <property type="entry name" value="C2_dom"/>
</dbReference>
<accession>A0A316U8F7</accession>
<dbReference type="PROSITE" id="PS50008">
    <property type="entry name" value="PIPLC_Y_DOMAIN"/>
    <property type="match status" value="1"/>
</dbReference>
<evidence type="ECO:0000256" key="2">
    <source>
        <dbReference type="ARBA" id="ARBA00022801"/>
    </source>
</evidence>
<dbReference type="InterPro" id="IPR002048">
    <property type="entry name" value="EF_hand_dom"/>
</dbReference>
<evidence type="ECO:0000256" key="7">
    <source>
        <dbReference type="SAM" id="MobiDB-lite"/>
    </source>
</evidence>
<dbReference type="Pfam" id="PF00388">
    <property type="entry name" value="PI-PLC-X"/>
    <property type="match status" value="1"/>
</dbReference>
<dbReference type="Gene3D" id="1.10.238.10">
    <property type="entry name" value="EF-hand"/>
    <property type="match status" value="2"/>
</dbReference>
<dbReference type="CDD" id="cd08558">
    <property type="entry name" value="PI-PLCc_eukaryota"/>
    <property type="match status" value="1"/>
</dbReference>
<dbReference type="PROSITE" id="PS50222">
    <property type="entry name" value="EF_HAND_2"/>
    <property type="match status" value="1"/>
</dbReference>
<dbReference type="PRINTS" id="PR00390">
    <property type="entry name" value="PHPHLIPASEC"/>
</dbReference>
<feature type="region of interest" description="Disordered" evidence="7">
    <location>
        <begin position="729"/>
        <end position="817"/>
    </location>
</feature>
<keyword evidence="11" id="KW-1185">Reference proteome</keyword>
<dbReference type="STRING" id="1684307.A0A316U8F7"/>
<dbReference type="GeneID" id="37012061"/>
<dbReference type="SUPFAM" id="SSF50729">
    <property type="entry name" value="PH domain-like"/>
    <property type="match status" value="1"/>
</dbReference>
<dbReference type="Gene3D" id="2.30.29.30">
    <property type="entry name" value="Pleckstrin-homology domain (PH domain)/Phosphotyrosine-binding domain (PTB)"/>
    <property type="match status" value="1"/>
</dbReference>
<keyword evidence="3 6" id="KW-0442">Lipid degradation</keyword>
<dbReference type="InterPro" id="IPR011992">
    <property type="entry name" value="EF-hand-dom_pair"/>
</dbReference>
<dbReference type="PANTHER" id="PTHR10336:SF36">
    <property type="entry name" value="1-PHOSPHATIDYLINOSITOL 4,5-BISPHOSPHATE PHOSPHODIESTERASE BETA-4"/>
    <property type="match status" value="1"/>
</dbReference>
<gene>
    <name evidence="10" type="ORF">BCV69DRAFT_249117</name>
</gene>
<dbReference type="SMART" id="SM00149">
    <property type="entry name" value="PLCYc"/>
    <property type="match status" value="1"/>
</dbReference>
<dbReference type="GO" id="GO:0016042">
    <property type="term" value="P:lipid catabolic process"/>
    <property type="evidence" value="ECO:0007669"/>
    <property type="project" value="UniProtKB-KW"/>
</dbReference>
<organism evidence="10 11">
    <name type="scientific">Pseudomicrostroma glucosiphilum</name>
    <dbReference type="NCBI Taxonomy" id="1684307"/>
    <lineage>
        <taxon>Eukaryota</taxon>
        <taxon>Fungi</taxon>
        <taxon>Dikarya</taxon>
        <taxon>Basidiomycota</taxon>
        <taxon>Ustilaginomycotina</taxon>
        <taxon>Exobasidiomycetes</taxon>
        <taxon>Microstromatales</taxon>
        <taxon>Microstromatales incertae sedis</taxon>
        <taxon>Pseudomicrostroma</taxon>
    </lineage>
</organism>
<dbReference type="InterPro" id="IPR035892">
    <property type="entry name" value="C2_domain_sf"/>
</dbReference>
<dbReference type="InterPro" id="IPR000909">
    <property type="entry name" value="PLipase_C_PInositol-sp_X_dom"/>
</dbReference>
<name>A0A316U8F7_9BASI</name>
<dbReference type="SUPFAM" id="SSF49562">
    <property type="entry name" value="C2 domain (Calcium/lipid-binding domain, CaLB)"/>
    <property type="match status" value="1"/>
</dbReference>
<keyword evidence="2 6" id="KW-0378">Hydrolase</keyword>
<comment type="catalytic activity">
    <reaction evidence="6">
        <text>a 1,2-diacyl-sn-glycero-3-phospho-(1D-myo-inositol-4,5-bisphosphate) + H2O = 1D-myo-inositol 1,4,5-trisphosphate + a 1,2-diacyl-sn-glycerol + H(+)</text>
        <dbReference type="Rhea" id="RHEA:33179"/>
        <dbReference type="ChEBI" id="CHEBI:15377"/>
        <dbReference type="ChEBI" id="CHEBI:15378"/>
        <dbReference type="ChEBI" id="CHEBI:17815"/>
        <dbReference type="ChEBI" id="CHEBI:58456"/>
        <dbReference type="ChEBI" id="CHEBI:203600"/>
        <dbReference type="EC" id="3.1.4.11"/>
    </reaction>
</comment>
<dbReference type="InterPro" id="IPR037755">
    <property type="entry name" value="Plc1_PH"/>
</dbReference>
<proteinExistence type="predicted"/>
<feature type="region of interest" description="Disordered" evidence="7">
    <location>
        <begin position="1"/>
        <end position="24"/>
    </location>
</feature>
<keyword evidence="5" id="KW-0807">Transducer</keyword>
<dbReference type="Proteomes" id="UP000245942">
    <property type="component" value="Unassembled WGS sequence"/>
</dbReference>
<reference evidence="10 11" key="1">
    <citation type="journal article" date="2018" name="Mol. Biol. Evol.">
        <title>Broad Genomic Sampling Reveals a Smut Pathogenic Ancestry of the Fungal Clade Ustilaginomycotina.</title>
        <authorList>
            <person name="Kijpornyongpan T."/>
            <person name="Mondo S.J."/>
            <person name="Barry K."/>
            <person name="Sandor L."/>
            <person name="Lee J."/>
            <person name="Lipzen A."/>
            <person name="Pangilinan J."/>
            <person name="LaButti K."/>
            <person name="Hainaut M."/>
            <person name="Henrissat B."/>
            <person name="Grigoriev I.V."/>
            <person name="Spatafora J.W."/>
            <person name="Aime M.C."/>
        </authorList>
    </citation>
    <scope>NUCLEOTIDE SEQUENCE [LARGE SCALE GENOMIC DNA]</scope>
    <source>
        <strain evidence="10 11">MCA 4718</strain>
    </source>
</reference>
<dbReference type="Gene3D" id="3.20.20.190">
    <property type="entry name" value="Phosphatidylinositol (PI) phosphodiesterase"/>
    <property type="match status" value="1"/>
</dbReference>
<dbReference type="Pfam" id="PF00387">
    <property type="entry name" value="PI-PLC-Y"/>
    <property type="match status" value="1"/>
</dbReference>
<evidence type="ECO:0000256" key="3">
    <source>
        <dbReference type="ARBA" id="ARBA00022963"/>
    </source>
</evidence>
<dbReference type="InterPro" id="IPR001711">
    <property type="entry name" value="PLipase_C_Pinositol-sp_Y"/>
</dbReference>